<dbReference type="GeneID" id="34459949"/>
<evidence type="ECO:0000256" key="1">
    <source>
        <dbReference type="SAM" id="MobiDB-lite"/>
    </source>
</evidence>
<evidence type="ECO:0000313" key="3">
    <source>
        <dbReference type="Proteomes" id="UP000184300"/>
    </source>
</evidence>
<proteinExistence type="predicted"/>
<dbReference type="EMBL" id="KV878904">
    <property type="protein sequence ID" value="OJJ81856.1"/>
    <property type="molecule type" value="Genomic_DNA"/>
</dbReference>
<dbReference type="Proteomes" id="UP000184300">
    <property type="component" value="Unassembled WGS sequence"/>
</dbReference>
<feature type="compositionally biased region" description="Basic and acidic residues" evidence="1">
    <location>
        <begin position="83"/>
        <end position="92"/>
    </location>
</feature>
<organism evidence="2 3">
    <name type="scientific">Aspergillus glaucus CBS 516.65</name>
    <dbReference type="NCBI Taxonomy" id="1160497"/>
    <lineage>
        <taxon>Eukaryota</taxon>
        <taxon>Fungi</taxon>
        <taxon>Dikarya</taxon>
        <taxon>Ascomycota</taxon>
        <taxon>Pezizomycotina</taxon>
        <taxon>Eurotiomycetes</taxon>
        <taxon>Eurotiomycetidae</taxon>
        <taxon>Eurotiales</taxon>
        <taxon>Aspergillaceae</taxon>
        <taxon>Aspergillus</taxon>
        <taxon>Aspergillus subgen. Aspergillus</taxon>
    </lineage>
</organism>
<dbReference type="OrthoDB" id="4412761at2759"/>
<name>A0A1L9VD69_ASPGL</name>
<keyword evidence="3" id="KW-1185">Reference proteome</keyword>
<accession>A0A1L9VD69</accession>
<dbReference type="VEuPathDB" id="FungiDB:ASPGLDRAFT_27748"/>
<reference evidence="3" key="1">
    <citation type="journal article" date="2017" name="Genome Biol.">
        <title>Comparative genomics reveals high biological diversity and specific adaptations in the industrially and medically important fungal genus Aspergillus.</title>
        <authorList>
            <person name="de Vries R.P."/>
            <person name="Riley R."/>
            <person name="Wiebenga A."/>
            <person name="Aguilar-Osorio G."/>
            <person name="Amillis S."/>
            <person name="Uchima C.A."/>
            <person name="Anderluh G."/>
            <person name="Asadollahi M."/>
            <person name="Askin M."/>
            <person name="Barry K."/>
            <person name="Battaglia E."/>
            <person name="Bayram O."/>
            <person name="Benocci T."/>
            <person name="Braus-Stromeyer S.A."/>
            <person name="Caldana C."/>
            <person name="Canovas D."/>
            <person name="Cerqueira G.C."/>
            <person name="Chen F."/>
            <person name="Chen W."/>
            <person name="Choi C."/>
            <person name="Clum A."/>
            <person name="Dos Santos R.A."/>
            <person name="Damasio A.R."/>
            <person name="Diallinas G."/>
            <person name="Emri T."/>
            <person name="Fekete E."/>
            <person name="Flipphi M."/>
            <person name="Freyberg S."/>
            <person name="Gallo A."/>
            <person name="Gournas C."/>
            <person name="Habgood R."/>
            <person name="Hainaut M."/>
            <person name="Harispe M.L."/>
            <person name="Henrissat B."/>
            <person name="Hilden K.S."/>
            <person name="Hope R."/>
            <person name="Hossain A."/>
            <person name="Karabika E."/>
            <person name="Karaffa L."/>
            <person name="Karanyi Z."/>
            <person name="Krasevec N."/>
            <person name="Kuo A."/>
            <person name="Kusch H."/>
            <person name="LaButti K."/>
            <person name="Lagendijk E.L."/>
            <person name="Lapidus A."/>
            <person name="Levasseur A."/>
            <person name="Lindquist E."/>
            <person name="Lipzen A."/>
            <person name="Logrieco A.F."/>
            <person name="MacCabe A."/>
            <person name="Maekelae M.R."/>
            <person name="Malavazi I."/>
            <person name="Melin P."/>
            <person name="Meyer V."/>
            <person name="Mielnichuk N."/>
            <person name="Miskei M."/>
            <person name="Molnar A.P."/>
            <person name="Mule G."/>
            <person name="Ngan C.Y."/>
            <person name="Orejas M."/>
            <person name="Orosz E."/>
            <person name="Ouedraogo J.P."/>
            <person name="Overkamp K.M."/>
            <person name="Park H.-S."/>
            <person name="Perrone G."/>
            <person name="Piumi F."/>
            <person name="Punt P.J."/>
            <person name="Ram A.F."/>
            <person name="Ramon A."/>
            <person name="Rauscher S."/>
            <person name="Record E."/>
            <person name="Riano-Pachon D.M."/>
            <person name="Robert V."/>
            <person name="Roehrig J."/>
            <person name="Ruller R."/>
            <person name="Salamov A."/>
            <person name="Salih N.S."/>
            <person name="Samson R.A."/>
            <person name="Sandor E."/>
            <person name="Sanguinetti M."/>
            <person name="Schuetze T."/>
            <person name="Sepcic K."/>
            <person name="Shelest E."/>
            <person name="Sherlock G."/>
            <person name="Sophianopoulou V."/>
            <person name="Squina F.M."/>
            <person name="Sun H."/>
            <person name="Susca A."/>
            <person name="Todd R.B."/>
            <person name="Tsang A."/>
            <person name="Unkles S.E."/>
            <person name="van de Wiele N."/>
            <person name="van Rossen-Uffink D."/>
            <person name="Oliveira J.V."/>
            <person name="Vesth T.C."/>
            <person name="Visser J."/>
            <person name="Yu J.-H."/>
            <person name="Zhou M."/>
            <person name="Andersen M.R."/>
            <person name="Archer D.B."/>
            <person name="Baker S.E."/>
            <person name="Benoit I."/>
            <person name="Brakhage A.A."/>
            <person name="Braus G.H."/>
            <person name="Fischer R."/>
            <person name="Frisvad J.C."/>
            <person name="Goldman G.H."/>
            <person name="Houbraken J."/>
            <person name="Oakley B."/>
            <person name="Pocsi I."/>
            <person name="Scazzocchio C."/>
            <person name="Seiboth B."/>
            <person name="vanKuyk P.A."/>
            <person name="Wortman J."/>
            <person name="Dyer P.S."/>
            <person name="Grigoriev I.V."/>
        </authorList>
    </citation>
    <scope>NUCLEOTIDE SEQUENCE [LARGE SCALE GENOMIC DNA]</scope>
    <source>
        <strain evidence="3">CBS 516.65</strain>
    </source>
</reference>
<sequence>MLEDAGVVKSGEGAFWRDMVNKSAKGMEEACLGSGRVWISGPESSFEGDPDARFDDKEVRSIRKLEQNEAFLSMQALMGNGTGKEKERKGVSGEESVGERPFYVSNPFFSRMGEMKH</sequence>
<feature type="region of interest" description="Disordered" evidence="1">
    <location>
        <begin position="74"/>
        <end position="98"/>
    </location>
</feature>
<dbReference type="RefSeq" id="XP_022398554.1">
    <property type="nucleotide sequence ID" value="XM_022543688.1"/>
</dbReference>
<evidence type="ECO:0000313" key="2">
    <source>
        <dbReference type="EMBL" id="OJJ81856.1"/>
    </source>
</evidence>
<protein>
    <submittedName>
        <fullName evidence="2">Uncharacterized protein</fullName>
    </submittedName>
</protein>
<gene>
    <name evidence="2" type="ORF">ASPGLDRAFT_27748</name>
</gene>
<dbReference type="AlphaFoldDB" id="A0A1L9VD69"/>